<evidence type="ECO:0000256" key="2">
    <source>
        <dbReference type="ARBA" id="ARBA00022741"/>
    </source>
</evidence>
<dbReference type="NCBIfam" id="NF010068">
    <property type="entry name" value="PRK13548.1"/>
    <property type="match status" value="1"/>
</dbReference>
<dbReference type="PROSITE" id="PS50893">
    <property type="entry name" value="ABC_TRANSPORTER_2"/>
    <property type="match status" value="1"/>
</dbReference>
<organism evidence="7 8">
    <name type="scientific">Providencia huashanensis</name>
    <dbReference type="NCBI Taxonomy" id="3037798"/>
    <lineage>
        <taxon>Bacteria</taxon>
        <taxon>Pseudomonadati</taxon>
        <taxon>Pseudomonadota</taxon>
        <taxon>Gammaproteobacteria</taxon>
        <taxon>Enterobacterales</taxon>
        <taxon>Morganellaceae</taxon>
        <taxon>Providencia</taxon>
    </lineage>
</organism>
<evidence type="ECO:0000256" key="1">
    <source>
        <dbReference type="ARBA" id="ARBA00022448"/>
    </source>
</evidence>
<sequence length="297" mass="33815">MMQMKPTLLEAKNLSYKIHDKTLIQDISLSIGQGEMVVIIGPNGAGKSSLLKLLTGYNTPTQGACFLEGKALSDWDHNHLARKRAVMKQHSHLQFAFTVEDVVAMGRTPYGSENKHLAIDEALSQTHCQPLRQRDYRQLSGGEQQRVQLARVLAQLWQPTPQPACLFLDEPTSALDLYHQQHSLRLLHQLTREQPLAVCCVLHDLNLTALYADKVLLIHDGQLVAKGSPTDVLTTENLTRWYQADLGVTLHPENNTPYIYLRHWFIYNINYPISTLTHNLLKCFYLPFNLIICHYLK</sequence>
<keyword evidence="2" id="KW-0547">Nucleotide-binding</keyword>
<comment type="caution">
    <text evidence="7">The sequence shown here is derived from an EMBL/GenBank/DDBJ whole genome shotgun (WGS) entry which is preliminary data.</text>
</comment>
<dbReference type="SUPFAM" id="SSF52540">
    <property type="entry name" value="P-loop containing nucleoside triphosphate hydrolases"/>
    <property type="match status" value="1"/>
</dbReference>
<dbReference type="Pfam" id="PF00005">
    <property type="entry name" value="ABC_tran"/>
    <property type="match status" value="1"/>
</dbReference>
<dbReference type="PANTHER" id="PTHR42794:SF1">
    <property type="entry name" value="HEMIN IMPORT ATP-BINDING PROTEIN HMUV"/>
    <property type="match status" value="1"/>
</dbReference>
<dbReference type="InterPro" id="IPR017871">
    <property type="entry name" value="ABC_transporter-like_CS"/>
</dbReference>
<dbReference type="EMBL" id="JAUQTG010000003">
    <property type="protein sequence ID" value="MDO7856343.1"/>
    <property type="molecule type" value="Genomic_DNA"/>
</dbReference>
<dbReference type="InterPro" id="IPR003439">
    <property type="entry name" value="ABC_transporter-like_ATP-bd"/>
</dbReference>
<dbReference type="InterPro" id="IPR003593">
    <property type="entry name" value="AAA+_ATPase"/>
</dbReference>
<evidence type="ECO:0000313" key="8">
    <source>
        <dbReference type="Proteomes" id="UP001176478"/>
    </source>
</evidence>
<dbReference type="Gene3D" id="3.40.50.300">
    <property type="entry name" value="P-loop containing nucleotide triphosphate hydrolases"/>
    <property type="match status" value="1"/>
</dbReference>
<evidence type="ECO:0000256" key="4">
    <source>
        <dbReference type="ARBA" id="ARBA00022967"/>
    </source>
</evidence>
<proteinExistence type="predicted"/>
<evidence type="ECO:0000256" key="5">
    <source>
        <dbReference type="ARBA" id="ARBA00037066"/>
    </source>
</evidence>
<evidence type="ECO:0000259" key="6">
    <source>
        <dbReference type="PROSITE" id="PS50893"/>
    </source>
</evidence>
<dbReference type="Proteomes" id="UP001176478">
    <property type="component" value="Unassembled WGS sequence"/>
</dbReference>
<feature type="domain" description="ABC transporter" evidence="6">
    <location>
        <begin position="9"/>
        <end position="245"/>
    </location>
</feature>
<dbReference type="GO" id="GO:0005524">
    <property type="term" value="F:ATP binding"/>
    <property type="evidence" value="ECO:0007669"/>
    <property type="project" value="UniProtKB-KW"/>
</dbReference>
<dbReference type="PROSITE" id="PS00211">
    <property type="entry name" value="ABC_TRANSPORTER_1"/>
    <property type="match status" value="1"/>
</dbReference>
<comment type="function">
    <text evidence="5">Part of the ABC transporter complex HmuTUV involved in hemin import. Responsible for energy coupling to the transport system.</text>
</comment>
<keyword evidence="4" id="KW-1278">Translocase</keyword>
<protein>
    <submittedName>
        <fullName evidence="7">Heme ABC transporter ATP-binding protein</fullName>
    </submittedName>
</protein>
<dbReference type="InterPro" id="IPR027417">
    <property type="entry name" value="P-loop_NTPase"/>
</dbReference>
<dbReference type="PANTHER" id="PTHR42794">
    <property type="entry name" value="HEMIN IMPORT ATP-BINDING PROTEIN HMUV"/>
    <property type="match status" value="1"/>
</dbReference>
<keyword evidence="3 7" id="KW-0067">ATP-binding</keyword>
<gene>
    <name evidence="7" type="ORF">Q5E86_08220</name>
</gene>
<dbReference type="CDD" id="cd03214">
    <property type="entry name" value="ABC_Iron-Siderophores_B12_Hemin"/>
    <property type="match status" value="1"/>
</dbReference>
<keyword evidence="1" id="KW-0813">Transport</keyword>
<accession>A0ABT9AP15</accession>
<keyword evidence="8" id="KW-1185">Reference proteome</keyword>
<reference evidence="7" key="2">
    <citation type="journal article" date="2024" name="Int. J. Antimicrob. Agents">
        <title>Identification of a novel Providencia species showing multi-drug-resistant in three patients with hospital-acquired infection.</title>
        <authorList>
            <person name="Yang W."/>
            <person name="Chen J."/>
            <person name="Yang F."/>
            <person name="Ji P."/>
            <person name="Shen S."/>
            <person name="Yin D."/>
            <person name="Hu F."/>
        </authorList>
    </citation>
    <scope>NUCLEOTIDE SEQUENCE</scope>
    <source>
        <strain evidence="7">CRE-138-0111</strain>
    </source>
</reference>
<name>A0ABT9AP15_9GAMM</name>
<dbReference type="SMART" id="SM00382">
    <property type="entry name" value="AAA"/>
    <property type="match status" value="1"/>
</dbReference>
<reference evidence="7" key="1">
    <citation type="submission" date="2023-07" db="EMBL/GenBank/DDBJ databases">
        <authorList>
            <person name="Yang W."/>
            <person name="Chen J."/>
            <person name="Ji P."/>
            <person name="Hu F."/>
        </authorList>
    </citation>
    <scope>NUCLEOTIDE SEQUENCE</scope>
    <source>
        <strain evidence="7">CRE-138-0111</strain>
    </source>
</reference>
<evidence type="ECO:0000313" key="7">
    <source>
        <dbReference type="EMBL" id="MDO7856343.1"/>
    </source>
</evidence>
<evidence type="ECO:0000256" key="3">
    <source>
        <dbReference type="ARBA" id="ARBA00022840"/>
    </source>
</evidence>